<gene>
    <name evidence="3" type="ORF">AWC30_06235</name>
</gene>
<name>A0A1X2EMR2_9MYCO</name>
<evidence type="ECO:0000313" key="3">
    <source>
        <dbReference type="EMBL" id="ORX06695.1"/>
    </source>
</evidence>
<evidence type="ECO:0000313" key="4">
    <source>
        <dbReference type="Proteomes" id="UP000193090"/>
    </source>
</evidence>
<dbReference type="EMBL" id="LQPZ01000015">
    <property type="protein sequence ID" value="ORX06695.1"/>
    <property type="molecule type" value="Genomic_DNA"/>
</dbReference>
<protein>
    <recommendedName>
        <fullName evidence="2">DUF2231 domain-containing protein</fullName>
    </recommendedName>
</protein>
<dbReference type="OrthoDB" id="4948879at2"/>
<dbReference type="Pfam" id="PF09990">
    <property type="entry name" value="DUF2231"/>
    <property type="match status" value="1"/>
</dbReference>
<feature type="transmembrane region" description="Helical" evidence="1">
    <location>
        <begin position="12"/>
        <end position="34"/>
    </location>
</feature>
<evidence type="ECO:0000256" key="1">
    <source>
        <dbReference type="SAM" id="Phobius"/>
    </source>
</evidence>
<accession>A0A1X2EMR2</accession>
<keyword evidence="4" id="KW-1185">Reference proteome</keyword>
<feature type="transmembrane region" description="Helical" evidence="1">
    <location>
        <begin position="118"/>
        <end position="138"/>
    </location>
</feature>
<evidence type="ECO:0000259" key="2">
    <source>
        <dbReference type="Pfam" id="PF09990"/>
    </source>
</evidence>
<dbReference type="InterPro" id="IPR019251">
    <property type="entry name" value="DUF2231_TM"/>
</dbReference>
<organism evidence="3 4">
    <name type="scientific">Mycolicibacillus trivialis</name>
    <dbReference type="NCBI Taxonomy" id="1798"/>
    <lineage>
        <taxon>Bacteria</taxon>
        <taxon>Bacillati</taxon>
        <taxon>Actinomycetota</taxon>
        <taxon>Actinomycetes</taxon>
        <taxon>Mycobacteriales</taxon>
        <taxon>Mycobacteriaceae</taxon>
        <taxon>Mycolicibacillus</taxon>
    </lineage>
</organism>
<dbReference type="Proteomes" id="UP000193090">
    <property type="component" value="Unassembled WGS sequence"/>
</dbReference>
<keyword evidence="1" id="KW-1133">Transmembrane helix</keyword>
<reference evidence="3 4" key="1">
    <citation type="submission" date="2016-01" db="EMBL/GenBank/DDBJ databases">
        <title>The new phylogeny of the genus Mycobacterium.</title>
        <authorList>
            <person name="Tarcisio F."/>
            <person name="Conor M."/>
            <person name="Antonella G."/>
            <person name="Elisabetta G."/>
            <person name="Giulia F.S."/>
            <person name="Sara T."/>
            <person name="Anna F."/>
            <person name="Clotilde B."/>
            <person name="Roberto B."/>
            <person name="Veronica D.S."/>
            <person name="Fabio R."/>
            <person name="Monica P."/>
            <person name="Olivier J."/>
            <person name="Enrico T."/>
            <person name="Nicola S."/>
        </authorList>
    </citation>
    <scope>NUCLEOTIDE SEQUENCE [LARGE SCALE GENOMIC DNA]</scope>
    <source>
        <strain evidence="3 4">DSM 44153</strain>
    </source>
</reference>
<proteinExistence type="predicted"/>
<feature type="domain" description="DUF2231" evidence="2">
    <location>
        <begin position="6"/>
        <end position="151"/>
    </location>
</feature>
<feature type="transmembrane region" description="Helical" evidence="1">
    <location>
        <begin position="41"/>
        <end position="67"/>
    </location>
</feature>
<comment type="caution">
    <text evidence="3">The sequence shown here is derived from an EMBL/GenBank/DDBJ whole genome shotgun (WGS) entry which is preliminary data.</text>
</comment>
<dbReference type="RefSeq" id="WP_085109275.1">
    <property type="nucleotide sequence ID" value="NZ_JACKSN010000038.1"/>
</dbReference>
<keyword evidence="1" id="KW-0472">Membrane</keyword>
<dbReference type="STRING" id="1798.AWC30_06235"/>
<keyword evidence="1" id="KW-0812">Transmembrane</keyword>
<dbReference type="AlphaFoldDB" id="A0A1X2EMR2"/>
<sequence length="158" mass="16802">MSTLQGLPAHILLNHFVVVLMPLTALLAILCVVWPGARERLVWLVLVLAIATAALTALTVSSGQWLIDHADKQTQMLNHHADLGDTMPYFAAALLVAAILLAVLHVRKNRAGNMKPVVHLLIIVLVLAASGASLVQIYRTGESGARSAWGSFVSSVSG</sequence>
<feature type="transmembrane region" description="Helical" evidence="1">
    <location>
        <begin position="87"/>
        <end position="106"/>
    </location>
</feature>